<name>A0ABT1WBM2_9BURK</name>
<proteinExistence type="predicted"/>
<accession>A0ABT1WBM2</accession>
<evidence type="ECO:0000313" key="3">
    <source>
        <dbReference type="Proteomes" id="UP001204142"/>
    </source>
</evidence>
<dbReference type="EMBL" id="JANIGO010000001">
    <property type="protein sequence ID" value="MCQ8894916.1"/>
    <property type="molecule type" value="Genomic_DNA"/>
</dbReference>
<dbReference type="Proteomes" id="UP001204142">
    <property type="component" value="Unassembled WGS sequence"/>
</dbReference>
<protein>
    <submittedName>
        <fullName evidence="2">DUF3833 domain-containing protein</fullName>
    </submittedName>
</protein>
<keyword evidence="3" id="KW-1185">Reference proteome</keyword>
<comment type="caution">
    <text evidence="2">The sequence shown here is derived from an EMBL/GenBank/DDBJ whole genome shotgun (WGS) entry which is preliminary data.</text>
</comment>
<reference evidence="2 3" key="1">
    <citation type="submission" date="2022-07" db="EMBL/GenBank/DDBJ databases">
        <authorList>
            <person name="Xamxidin M."/>
            <person name="Wu M."/>
        </authorList>
    </citation>
    <scope>NUCLEOTIDE SEQUENCE [LARGE SCALE GENOMIC DNA]</scope>
    <source>
        <strain evidence="2 3">NBRC 111650</strain>
    </source>
</reference>
<gene>
    <name evidence="2" type="ORF">NQT62_00495</name>
</gene>
<feature type="signal peptide" evidence="1">
    <location>
        <begin position="1"/>
        <end position="23"/>
    </location>
</feature>
<dbReference type="PROSITE" id="PS51257">
    <property type="entry name" value="PROKAR_LIPOPROTEIN"/>
    <property type="match status" value="1"/>
</dbReference>
<sequence>MGRPLTRLLAASALCMGLLGACASPPVASDYAQEKPVLDIAQYFNGTIDAWGMFTDRSGRVVKRFTVVMNCRWDGNVGTLDEDFTYSDGSSQKRSWTLTKTGNAVVGKAADVVGEATGLQAGNAFNMKYTLQVPVDGKTYDMQFDDWMYLMDEKTMLNRAVMSKFGIELGQVTLSFRKRN</sequence>
<organism evidence="2 3">
    <name type="scientific">Limnobacter humi</name>
    <dbReference type="NCBI Taxonomy" id="1778671"/>
    <lineage>
        <taxon>Bacteria</taxon>
        <taxon>Pseudomonadati</taxon>
        <taxon>Pseudomonadota</taxon>
        <taxon>Betaproteobacteria</taxon>
        <taxon>Burkholderiales</taxon>
        <taxon>Burkholderiaceae</taxon>
        <taxon>Limnobacter</taxon>
    </lineage>
</organism>
<dbReference type="InterPro" id="IPR024409">
    <property type="entry name" value="DUF3833"/>
</dbReference>
<feature type="chain" id="PRO_5045091841" evidence="1">
    <location>
        <begin position="24"/>
        <end position="180"/>
    </location>
</feature>
<evidence type="ECO:0000256" key="1">
    <source>
        <dbReference type="SAM" id="SignalP"/>
    </source>
</evidence>
<evidence type="ECO:0000313" key="2">
    <source>
        <dbReference type="EMBL" id="MCQ8894916.1"/>
    </source>
</evidence>
<dbReference type="Pfam" id="PF12915">
    <property type="entry name" value="DUF3833"/>
    <property type="match status" value="1"/>
</dbReference>
<keyword evidence="1" id="KW-0732">Signal</keyword>